<dbReference type="Gene3D" id="3.30.70.270">
    <property type="match status" value="1"/>
</dbReference>
<sequence>MGQREIIEKQVQQMLDSGVIKHSKSPYAFSVVLVKKPDDTWIFCVDFRNLNKKVIADSYPIPRIEDLLMYLGKAKHFPSLDLISGYWQMVVAEKDRSKTAFVTPSGIFEFTVVPYGLKTSQANFQRMMDTVLAGIKYRNAIVYVDDVVVYGETFEEFCNALRDVLNRFRKANLMVKSLKCSFGYESVTVLGYENADDKVLTRLFVDASGEVLGASLMQGEWEQKEMYPDSNEVKTVEEEIELTVYRISAETLMERQRVDEFCRRTVEALVRNGGRYRDFLLRNEVLYKRIEWLGHRKEVIVLPRCMLDDVLKEMHDEPWTGGHFGLTKTLAKLRERYFVKNAEKEVKKYITSCRVSLKRKKVSNQASLQPIVVRGILEKIGIDVVGPIRRSMRGGNIRPRYCLLLENGERHDRSIRVNLAVCYCVSPTNE</sequence>
<evidence type="ECO:0000313" key="3">
    <source>
        <dbReference type="EMBL" id="GBP19680.1"/>
    </source>
</evidence>
<proteinExistence type="predicted"/>
<dbReference type="SUPFAM" id="SSF56672">
    <property type="entry name" value="DNA/RNA polymerases"/>
    <property type="match status" value="1"/>
</dbReference>
<gene>
    <name evidence="3" type="ORF">EVAR_75652_1</name>
</gene>
<dbReference type="InterPro" id="IPR000477">
    <property type="entry name" value="RT_dom"/>
</dbReference>
<evidence type="ECO:0000259" key="2">
    <source>
        <dbReference type="Pfam" id="PF17921"/>
    </source>
</evidence>
<dbReference type="Pfam" id="PF00078">
    <property type="entry name" value="RVT_1"/>
    <property type="match status" value="1"/>
</dbReference>
<dbReference type="PANTHER" id="PTHR24559">
    <property type="entry name" value="TRANSPOSON TY3-I GAG-POL POLYPROTEIN"/>
    <property type="match status" value="1"/>
</dbReference>
<dbReference type="InterPro" id="IPR041588">
    <property type="entry name" value="Integrase_H2C2"/>
</dbReference>
<dbReference type="InterPro" id="IPR043128">
    <property type="entry name" value="Rev_trsase/Diguanyl_cyclase"/>
</dbReference>
<dbReference type="InterPro" id="IPR053134">
    <property type="entry name" value="RNA-dir_DNA_polymerase"/>
</dbReference>
<dbReference type="Pfam" id="PF17921">
    <property type="entry name" value="Integrase_H2C2"/>
    <property type="match status" value="1"/>
</dbReference>
<dbReference type="AlphaFoldDB" id="A0A4C1U0C2"/>
<organism evidence="3 4">
    <name type="scientific">Eumeta variegata</name>
    <name type="common">Bagworm moth</name>
    <name type="synonym">Eumeta japonica</name>
    <dbReference type="NCBI Taxonomy" id="151549"/>
    <lineage>
        <taxon>Eukaryota</taxon>
        <taxon>Metazoa</taxon>
        <taxon>Ecdysozoa</taxon>
        <taxon>Arthropoda</taxon>
        <taxon>Hexapoda</taxon>
        <taxon>Insecta</taxon>
        <taxon>Pterygota</taxon>
        <taxon>Neoptera</taxon>
        <taxon>Endopterygota</taxon>
        <taxon>Lepidoptera</taxon>
        <taxon>Glossata</taxon>
        <taxon>Ditrysia</taxon>
        <taxon>Tineoidea</taxon>
        <taxon>Psychidae</taxon>
        <taxon>Oiketicinae</taxon>
        <taxon>Eumeta</taxon>
    </lineage>
</organism>
<dbReference type="OrthoDB" id="420169at2759"/>
<dbReference type="PANTHER" id="PTHR24559:SF444">
    <property type="entry name" value="REVERSE TRANSCRIPTASE DOMAIN-CONTAINING PROTEIN"/>
    <property type="match status" value="1"/>
</dbReference>
<evidence type="ECO:0000259" key="1">
    <source>
        <dbReference type="Pfam" id="PF00078"/>
    </source>
</evidence>
<dbReference type="FunFam" id="1.10.340.70:FF:000001">
    <property type="entry name" value="Retrovirus-related Pol polyprotein from transposon gypsy-like Protein"/>
    <property type="match status" value="1"/>
</dbReference>
<dbReference type="Proteomes" id="UP000299102">
    <property type="component" value="Unassembled WGS sequence"/>
</dbReference>
<evidence type="ECO:0008006" key="5">
    <source>
        <dbReference type="Google" id="ProtNLM"/>
    </source>
</evidence>
<feature type="domain" description="Integrase zinc-binding" evidence="2">
    <location>
        <begin position="303"/>
        <end position="360"/>
    </location>
</feature>
<protein>
    <recommendedName>
        <fullName evidence="5">Reverse transcriptase domain-containing protein</fullName>
    </recommendedName>
</protein>
<reference evidence="3 4" key="1">
    <citation type="journal article" date="2019" name="Commun. Biol.">
        <title>The bagworm genome reveals a unique fibroin gene that provides high tensile strength.</title>
        <authorList>
            <person name="Kono N."/>
            <person name="Nakamura H."/>
            <person name="Ohtoshi R."/>
            <person name="Tomita M."/>
            <person name="Numata K."/>
            <person name="Arakawa K."/>
        </authorList>
    </citation>
    <scope>NUCLEOTIDE SEQUENCE [LARGE SCALE GENOMIC DNA]</scope>
</reference>
<dbReference type="InterPro" id="IPR043502">
    <property type="entry name" value="DNA/RNA_pol_sf"/>
</dbReference>
<evidence type="ECO:0000313" key="4">
    <source>
        <dbReference type="Proteomes" id="UP000299102"/>
    </source>
</evidence>
<dbReference type="Gene3D" id="1.10.340.70">
    <property type="match status" value="1"/>
</dbReference>
<dbReference type="STRING" id="151549.A0A4C1U0C2"/>
<dbReference type="GO" id="GO:0071897">
    <property type="term" value="P:DNA biosynthetic process"/>
    <property type="evidence" value="ECO:0007669"/>
    <property type="project" value="UniProtKB-ARBA"/>
</dbReference>
<dbReference type="CDD" id="cd01647">
    <property type="entry name" value="RT_LTR"/>
    <property type="match status" value="1"/>
</dbReference>
<dbReference type="EMBL" id="BGZK01000110">
    <property type="protein sequence ID" value="GBP19680.1"/>
    <property type="molecule type" value="Genomic_DNA"/>
</dbReference>
<comment type="caution">
    <text evidence="3">The sequence shown here is derived from an EMBL/GenBank/DDBJ whole genome shotgun (WGS) entry which is preliminary data.</text>
</comment>
<dbReference type="Gene3D" id="3.10.10.10">
    <property type="entry name" value="HIV Type 1 Reverse Transcriptase, subunit A, domain 1"/>
    <property type="match status" value="1"/>
</dbReference>
<keyword evidence="4" id="KW-1185">Reference proteome</keyword>
<accession>A0A4C1U0C2</accession>
<name>A0A4C1U0C2_EUMVA</name>
<feature type="domain" description="Reverse transcriptase" evidence="1">
    <location>
        <begin position="35"/>
        <end position="193"/>
    </location>
</feature>